<name>A0A6C0IER9_9ZZZZ</name>
<dbReference type="AlphaFoldDB" id="A0A6C0IER9"/>
<sequence>MSKKVAVFDLDGTIGDFIAINYFSYLYDEHTIKYSHKEQYESYPDEVKQYLKDLEETFEKRLLNNGFTKIWLLRDNIDGIFDILKEKIKDKSLLGCMIYSNNGNFYNLEFAGRAIEGLMESDDIFIKAKKDNKLLNIYKEKKLFIDYNDKIRDTYDIPKTRARIKTVKTIQKAVKEYIDVNIEAEDILFLDDQIHEDILSHKDETTYIRVKQYEALLKKSELFYLYGIFQSTLLEMFKKHKTMKDTLFTLDHMKGYFPETLENAYISNTYPYIKRKIHDQENMENYVEDNEIIIRKINNFFNPMITGGKGKGKRKTIKKYKKYKNSRKYKSKLLIKL</sequence>
<evidence type="ECO:0000313" key="1">
    <source>
        <dbReference type="EMBL" id="QHT91259.1"/>
    </source>
</evidence>
<reference evidence="1" key="1">
    <citation type="journal article" date="2020" name="Nature">
        <title>Giant virus diversity and host interactions through global metagenomics.</title>
        <authorList>
            <person name="Schulz F."/>
            <person name="Roux S."/>
            <person name="Paez-Espino D."/>
            <person name="Jungbluth S."/>
            <person name="Walsh D.A."/>
            <person name="Denef V.J."/>
            <person name="McMahon K.D."/>
            <person name="Konstantinidis K.T."/>
            <person name="Eloe-Fadrosh E.A."/>
            <person name="Kyrpides N.C."/>
            <person name="Woyke T."/>
        </authorList>
    </citation>
    <scope>NUCLEOTIDE SEQUENCE</scope>
    <source>
        <strain evidence="1">GVMAG-M-3300023184-77</strain>
    </source>
</reference>
<accession>A0A6C0IER9</accession>
<protein>
    <submittedName>
        <fullName evidence="1">Uncharacterized protein</fullName>
    </submittedName>
</protein>
<proteinExistence type="predicted"/>
<dbReference type="EMBL" id="MN740165">
    <property type="protein sequence ID" value="QHT91259.1"/>
    <property type="molecule type" value="Genomic_DNA"/>
</dbReference>
<organism evidence="1">
    <name type="scientific">viral metagenome</name>
    <dbReference type="NCBI Taxonomy" id="1070528"/>
    <lineage>
        <taxon>unclassified sequences</taxon>
        <taxon>metagenomes</taxon>
        <taxon>organismal metagenomes</taxon>
    </lineage>
</organism>